<evidence type="ECO:0000313" key="2">
    <source>
        <dbReference type="Proteomes" id="UP000249799"/>
    </source>
</evidence>
<dbReference type="Proteomes" id="UP000249799">
    <property type="component" value="Chromosome"/>
</dbReference>
<accession>A0A2Z4FNY6</accession>
<sequence>MSDLRRLRNELDRSLLAFLGRASAHDHEDVESGGVEPSAADPPTPRAPRRLLGTRRAKLVCGALLPVMVMLLWLPIRADSRGVTASVARSPAVAEVVARFAPEVRLHPEERYFPSSVDWYLERTEVHAEEHGALGDLPTLMGSTFDPSQKLMSETIATRVEDRLDAFLRESTLGKHFLKIDKGHHEGELASRGGELESAKTYVHLRERAGGEEGLEIQYWFFYPYSGPVLAGPAGGAHEGDWEHITVRLDASLDKVEKVFFAAHDREGTWVSAEDVQFVEGSHPVVYSARYGHASYPSAGIQSRGMLPADRTADGGETWQTWGNIKIIADPSGPRKDIAWLAYAGRWGKTGVLFSGPRGPVFQRYWTSET</sequence>
<dbReference type="KEGG" id="bsed:DN745_14345"/>
<dbReference type="PANTHER" id="PTHR48174">
    <property type="entry name" value="DUF946 FAMILY PROTEIN"/>
    <property type="match status" value="1"/>
</dbReference>
<dbReference type="PANTHER" id="PTHR48174:SF5">
    <property type="entry name" value="VACUOLAR PROTEIN SORTING-ASSOCIATED PROTEIN 62"/>
    <property type="match status" value="1"/>
</dbReference>
<keyword evidence="2" id="KW-1185">Reference proteome</keyword>
<dbReference type="RefSeq" id="WP_111335904.1">
    <property type="nucleotide sequence ID" value="NZ_CP030032.1"/>
</dbReference>
<protein>
    <submittedName>
        <fullName evidence="1">Uncharacterized protein</fullName>
    </submittedName>
</protein>
<dbReference type="EMBL" id="CP030032">
    <property type="protein sequence ID" value="AWV90445.1"/>
    <property type="molecule type" value="Genomic_DNA"/>
</dbReference>
<dbReference type="InterPro" id="IPR009291">
    <property type="entry name" value="Vps62"/>
</dbReference>
<name>A0A2Z4FNY6_9DELT</name>
<reference evidence="1 2" key="1">
    <citation type="submission" date="2018-06" db="EMBL/GenBank/DDBJ databases">
        <title>Lujinxingia sediminis gen. nov. sp. nov., a new facultative anaerobic member of the class Deltaproteobacteria, and proposal of Lujinxingaceae fam. nov.</title>
        <authorList>
            <person name="Guo L.-Y."/>
            <person name="Li C.-M."/>
            <person name="Wang S."/>
            <person name="Du Z.-J."/>
        </authorList>
    </citation>
    <scope>NUCLEOTIDE SEQUENCE [LARGE SCALE GENOMIC DNA]</scope>
    <source>
        <strain evidence="1 2">FA350</strain>
    </source>
</reference>
<gene>
    <name evidence="1" type="ORF">DN745_14345</name>
</gene>
<evidence type="ECO:0000313" key="1">
    <source>
        <dbReference type="EMBL" id="AWV90445.1"/>
    </source>
</evidence>
<proteinExistence type="predicted"/>
<dbReference type="OrthoDB" id="144586at2"/>
<dbReference type="AlphaFoldDB" id="A0A2Z4FNY6"/>
<dbReference type="Pfam" id="PF06101">
    <property type="entry name" value="Vps62"/>
    <property type="match status" value="2"/>
</dbReference>
<organism evidence="1 2">
    <name type="scientific">Bradymonas sediminis</name>
    <dbReference type="NCBI Taxonomy" id="1548548"/>
    <lineage>
        <taxon>Bacteria</taxon>
        <taxon>Deltaproteobacteria</taxon>
        <taxon>Bradymonadales</taxon>
        <taxon>Bradymonadaceae</taxon>
        <taxon>Bradymonas</taxon>
    </lineage>
</organism>